<proteinExistence type="inferred from homology"/>
<reference evidence="5 6" key="1">
    <citation type="submission" date="2020-08" db="EMBL/GenBank/DDBJ databases">
        <title>Plant Genome Project.</title>
        <authorList>
            <person name="Zhang R.-G."/>
        </authorList>
    </citation>
    <scope>NUCLEOTIDE SEQUENCE [LARGE SCALE GENOMIC DNA]</scope>
    <source>
        <tissue evidence="5">Rhizome</tissue>
    </source>
</reference>
<dbReference type="GO" id="GO:0005524">
    <property type="term" value="F:ATP binding"/>
    <property type="evidence" value="ECO:0007669"/>
    <property type="project" value="UniProtKB-UniRule"/>
</dbReference>
<dbReference type="GO" id="GO:0043539">
    <property type="term" value="F:protein serine/threonine kinase activator activity"/>
    <property type="evidence" value="ECO:0007669"/>
    <property type="project" value="InterPro"/>
</dbReference>
<dbReference type="AlphaFoldDB" id="A0A8J5KSY2"/>
<organism evidence="5 6">
    <name type="scientific">Zingiber officinale</name>
    <name type="common">Ginger</name>
    <name type="synonym">Amomum zingiber</name>
    <dbReference type="NCBI Taxonomy" id="94328"/>
    <lineage>
        <taxon>Eukaryota</taxon>
        <taxon>Viridiplantae</taxon>
        <taxon>Streptophyta</taxon>
        <taxon>Embryophyta</taxon>
        <taxon>Tracheophyta</taxon>
        <taxon>Spermatophyta</taxon>
        <taxon>Magnoliopsida</taxon>
        <taxon>Liliopsida</taxon>
        <taxon>Zingiberales</taxon>
        <taxon>Zingiberaceae</taxon>
        <taxon>Zingiber</taxon>
    </lineage>
</organism>
<evidence type="ECO:0000256" key="3">
    <source>
        <dbReference type="SAM" id="MobiDB-lite"/>
    </source>
</evidence>
<dbReference type="GO" id="GO:0004672">
    <property type="term" value="F:protein kinase activity"/>
    <property type="evidence" value="ECO:0007669"/>
    <property type="project" value="InterPro"/>
</dbReference>
<dbReference type="CDD" id="cd06610">
    <property type="entry name" value="STKc_OSR1_SPAK"/>
    <property type="match status" value="1"/>
</dbReference>
<feature type="region of interest" description="Disordered" evidence="3">
    <location>
        <begin position="566"/>
        <end position="600"/>
    </location>
</feature>
<keyword evidence="2" id="KW-0547">Nucleotide-binding</keyword>
<dbReference type="Pfam" id="PF00069">
    <property type="entry name" value="Pkinase"/>
    <property type="match status" value="1"/>
</dbReference>
<dbReference type="Gene3D" id="3.30.200.20">
    <property type="entry name" value="Phosphorylase Kinase, domain 1"/>
    <property type="match status" value="1"/>
</dbReference>
<dbReference type="InterPro" id="IPR000719">
    <property type="entry name" value="Prot_kinase_dom"/>
</dbReference>
<evidence type="ECO:0000313" key="5">
    <source>
        <dbReference type="EMBL" id="KAG6490727.1"/>
    </source>
</evidence>
<comment type="caution">
    <text evidence="5">The sequence shown here is derived from an EMBL/GenBank/DDBJ whole genome shotgun (WGS) entry which is preliminary data.</text>
</comment>
<name>A0A8J5KSY2_ZINOF</name>
<feature type="region of interest" description="Disordered" evidence="3">
    <location>
        <begin position="1"/>
        <end position="27"/>
    </location>
</feature>
<feature type="compositionally biased region" description="Polar residues" evidence="3">
    <location>
        <begin position="1"/>
        <end position="16"/>
    </location>
</feature>
<dbReference type="InterPro" id="IPR017441">
    <property type="entry name" value="Protein_kinase_ATP_BS"/>
</dbReference>
<keyword evidence="6" id="KW-1185">Reference proteome</keyword>
<gene>
    <name evidence="5" type="ORF">ZIOFF_052037</name>
</gene>
<feature type="compositionally biased region" description="Polar residues" evidence="3">
    <location>
        <begin position="489"/>
        <end position="501"/>
    </location>
</feature>
<sequence>MSGETQEPAQSHSFSTRPPWDPPLPTNYTAAGDTLDRFLGFDSAAAAATPARKPMEREKKKYPIRVEDYQLLEVVGQGASASVYRARCVSLDKVVAIKIVDFEKHNSDLNNICREAQTMILIDHPNVLKAHCSFVNDHNLWVVMPYMEGGSCLHIMKSAYPNGFNENIIATVLREVLKGLEYLHNHGHIHRDVKAGNILVDARGAVKLGDFGVSACLFDSGDRQRSRNTFVGTPCWMAPEVMEQLHGYDFKADIWSFGITALELAHGHAPFSKYPPIKVLLMTLQNAPPGLDYETDKKFSKSFKDMISMCLIKDPSKRPSAHKLLKQPFFKQARSQDYIVRKILDGLPTLVDRHQALKEKEEDLLAQEKMLDSEKEELSQSEYKRGISAWNFDMEDLKAQASLIMENEEIKDSNSSQMLENEALEETIQELVPIFSSKCSSEVKMVLSDESTLMAADPPAQCQRNKSNGSDNEVKVAVTNDQKIIRSDLQPNHEQNGSGENNKVEFFGKNQDNLQAQSSHERRLSTNLSFSELIPSSKVESVRKQNHLQNGGNGLEELQKVNDIPIDTVPRPSKSAGKHSIFGVDDIEDKSKHPQVQRKGRFKVMSETVDSEKTSPILQKSQSMQVFSQLSPNSATSIDHPSDLGLSMYPQLHSVLQANILQWECIAGMMKQLIAGDLSSMSTGSSNRLNEDTMSLDTFEAAHEREKELLQEICDLQWRLLCTMDELKRLRSRNTEARALHSSSSMLEAAHEREKKLLQEICNLQWRLICTVDELKRFRSKNTEARALHSSSSMVDAIEII</sequence>
<dbReference type="EMBL" id="JACMSC010000014">
    <property type="protein sequence ID" value="KAG6490727.1"/>
    <property type="molecule type" value="Genomic_DNA"/>
</dbReference>
<dbReference type="PROSITE" id="PS50011">
    <property type="entry name" value="PROTEIN_KINASE_DOM"/>
    <property type="match status" value="1"/>
</dbReference>
<evidence type="ECO:0000313" key="6">
    <source>
        <dbReference type="Proteomes" id="UP000734854"/>
    </source>
</evidence>
<protein>
    <recommendedName>
        <fullName evidence="4">Protein kinase domain-containing protein</fullName>
    </recommendedName>
</protein>
<comment type="similarity">
    <text evidence="1">Belongs to the protein kinase superfamily. STE Ser/Thr protein kinase family. STE20 subfamily.</text>
</comment>
<feature type="domain" description="Protein kinase" evidence="4">
    <location>
        <begin position="69"/>
        <end position="330"/>
    </location>
</feature>
<evidence type="ECO:0000256" key="2">
    <source>
        <dbReference type="PROSITE-ProRule" id="PRU10141"/>
    </source>
</evidence>
<keyword evidence="2" id="KW-0067">ATP-binding</keyword>
<dbReference type="FunFam" id="1.10.510.10:FF:000208">
    <property type="entry name" value="serine/threonine-protein kinase BLUS1 isoform X1"/>
    <property type="match status" value="1"/>
</dbReference>
<feature type="binding site" evidence="2">
    <location>
        <position position="98"/>
    </location>
    <ligand>
        <name>ATP</name>
        <dbReference type="ChEBI" id="CHEBI:30616"/>
    </ligand>
</feature>
<dbReference type="PANTHER" id="PTHR48014">
    <property type="entry name" value="SERINE/THREONINE-PROTEIN KINASE FRAY2"/>
    <property type="match status" value="1"/>
</dbReference>
<dbReference type="SUPFAM" id="SSF56112">
    <property type="entry name" value="Protein kinase-like (PK-like)"/>
    <property type="match status" value="1"/>
</dbReference>
<dbReference type="InterPro" id="IPR011009">
    <property type="entry name" value="Kinase-like_dom_sf"/>
</dbReference>
<dbReference type="Proteomes" id="UP000734854">
    <property type="component" value="Unassembled WGS sequence"/>
</dbReference>
<dbReference type="PANTHER" id="PTHR48014:SF24">
    <property type="entry name" value="PROTEIN KINASE SUPERFAMILY PROTEIN"/>
    <property type="match status" value="1"/>
</dbReference>
<dbReference type="InterPro" id="IPR047173">
    <property type="entry name" value="STRAD_A/B-like"/>
</dbReference>
<dbReference type="PROSITE" id="PS00107">
    <property type="entry name" value="PROTEIN_KINASE_ATP"/>
    <property type="match status" value="1"/>
</dbReference>
<dbReference type="Gene3D" id="1.10.510.10">
    <property type="entry name" value="Transferase(Phosphotransferase) domain 1"/>
    <property type="match status" value="1"/>
</dbReference>
<dbReference type="FunFam" id="3.30.200.20:FF:000099">
    <property type="entry name" value="Serine/threonine-protein kinase BLUS1"/>
    <property type="match status" value="1"/>
</dbReference>
<evidence type="ECO:0000259" key="4">
    <source>
        <dbReference type="PROSITE" id="PS50011"/>
    </source>
</evidence>
<dbReference type="SMART" id="SM00220">
    <property type="entry name" value="S_TKc"/>
    <property type="match status" value="1"/>
</dbReference>
<evidence type="ECO:0000256" key="1">
    <source>
        <dbReference type="ARBA" id="ARBA00008874"/>
    </source>
</evidence>
<accession>A0A8J5KSY2</accession>
<feature type="region of interest" description="Disordered" evidence="3">
    <location>
        <begin position="485"/>
        <end position="505"/>
    </location>
</feature>